<organism evidence="2 3">
    <name type="scientific">Aspergillus cavernicola</name>
    <dbReference type="NCBI Taxonomy" id="176166"/>
    <lineage>
        <taxon>Eukaryota</taxon>
        <taxon>Fungi</taxon>
        <taxon>Dikarya</taxon>
        <taxon>Ascomycota</taxon>
        <taxon>Pezizomycotina</taxon>
        <taxon>Eurotiomycetes</taxon>
        <taxon>Eurotiomycetidae</taxon>
        <taxon>Eurotiales</taxon>
        <taxon>Aspergillaceae</taxon>
        <taxon>Aspergillus</taxon>
        <taxon>Aspergillus subgen. Nidulantes</taxon>
    </lineage>
</organism>
<reference evidence="2 3" key="1">
    <citation type="submission" date="2024-07" db="EMBL/GenBank/DDBJ databases">
        <title>Section-level genome sequencing and comparative genomics of Aspergillus sections Usti and Cavernicolus.</title>
        <authorList>
            <consortium name="Lawrence Berkeley National Laboratory"/>
            <person name="Nybo J.L."/>
            <person name="Vesth T.C."/>
            <person name="Theobald S."/>
            <person name="Frisvad J.C."/>
            <person name="Larsen T.O."/>
            <person name="Kjaerboelling I."/>
            <person name="Rothschild-Mancinelli K."/>
            <person name="Lyhne E.K."/>
            <person name="Kogle M.E."/>
            <person name="Barry K."/>
            <person name="Clum A."/>
            <person name="Na H."/>
            <person name="Ledsgaard L."/>
            <person name="Lin J."/>
            <person name="Lipzen A."/>
            <person name="Kuo A."/>
            <person name="Riley R."/>
            <person name="Mondo S."/>
            <person name="LaButti K."/>
            <person name="Haridas S."/>
            <person name="Pangalinan J."/>
            <person name="Salamov A.A."/>
            <person name="Simmons B.A."/>
            <person name="Magnuson J.K."/>
            <person name="Chen J."/>
            <person name="Drula E."/>
            <person name="Henrissat B."/>
            <person name="Wiebenga A."/>
            <person name="Lubbers R.J."/>
            <person name="Gomes A.C."/>
            <person name="Makela M.R."/>
            <person name="Stajich J."/>
            <person name="Grigoriev I.V."/>
            <person name="Mortensen U.H."/>
            <person name="De vries R.P."/>
            <person name="Baker S.E."/>
            <person name="Andersen M.R."/>
        </authorList>
    </citation>
    <scope>NUCLEOTIDE SEQUENCE [LARGE SCALE GENOMIC DNA]</scope>
    <source>
        <strain evidence="2 3">CBS 600.67</strain>
    </source>
</reference>
<evidence type="ECO:0000313" key="2">
    <source>
        <dbReference type="EMBL" id="KAL2822261.1"/>
    </source>
</evidence>
<dbReference type="EMBL" id="JBFXLS010000059">
    <property type="protein sequence ID" value="KAL2822261.1"/>
    <property type="molecule type" value="Genomic_DNA"/>
</dbReference>
<dbReference type="Proteomes" id="UP001610335">
    <property type="component" value="Unassembled WGS sequence"/>
</dbReference>
<dbReference type="InterPro" id="IPR031348">
    <property type="entry name" value="PigL_N"/>
</dbReference>
<proteinExistence type="predicted"/>
<evidence type="ECO:0000259" key="1">
    <source>
        <dbReference type="Pfam" id="PF17111"/>
    </source>
</evidence>
<name>A0ABR4I3E6_9EURO</name>
<keyword evidence="3" id="KW-1185">Reference proteome</keyword>
<gene>
    <name evidence="2" type="ORF">BDW59DRAFT_163851</name>
</gene>
<dbReference type="Pfam" id="PF17111">
    <property type="entry name" value="PigL_N"/>
    <property type="match status" value="1"/>
</dbReference>
<evidence type="ECO:0000313" key="3">
    <source>
        <dbReference type="Proteomes" id="UP001610335"/>
    </source>
</evidence>
<accession>A0ABR4I3E6</accession>
<sequence>MTDPFSISAGVVGVVSLGITVCQGFISYYGPWKSYDDEIQNFTVNLDGLLDIFKLLEEFVSDQHGLQLSSPQHQQIVLTHLTTCKKACHRLEEVLKKCKSSKTPQHASTNDWTRLKRAIYPFKKETLAAALQTVAGLQVNLGLIVQLLNGALIGRQHKQIEDLICQTSSLDVRASRILNLVEQGNISMGLSFSAFALHEKFCPLYVKSQKVLGAAAKYTFCTRFLGLSIYLMFTMSRGAGGFAISPTIQLQAVVSDDSPQFKLLSDMASRLRRAKREGQHIVLQETMNSVLVIFHEKTASPTDRLGDGSTFLHKLADAFRMPDTFALDAASLTILREFIRVLIKAGVPTGEPTTNGYMPLDYLMRNFSGCISTWDIGTLEAILGVMREFLGSGTLSKLLRTMRFSNLEEQRGAFAGYRYFMRHQRIQTMIQLMLRYADEVPEISETDIAILTRSEDGVRRYLSLSSFQSSPNNSPVADVNLDLSMCFGWPRGISLMLESRLQQLSRSLGHHFVGACMVREIESAMVLLKSLDMIEPEHVNAAIYTNNDQILQAIISEIAMRRQQLQQLALDRLPCAANIRLRLPKGSLLDRQAFKVYECLKAHNIKVDSRLSPFRSSVYEVIHIDTNAADLFCKAGFTDLNQCAEDGHLLNIALEGCIPLGATSFINLLRFSEWMTARGVSMYELSSKGYPALHLLAHSLGLALSLSDFTDDMSRSKRQLGRHGIFKRQSLQSLDVNGAQFLSTLLTDSTQDDCCCACSDGGCVPLTRILRSSYVFRAGMTDSITPSAVEALYSTISPYITKRDMDVFVTRIIRCLTFAELGITHTCLSCYPRKKTQLPQDVEEIREEESILLNQLETLVVEFNDKFRELQLGLEEFLEGYWRARMNETRSPNDTDPENVRRARGIGVFLHNTEAESDTADNLLMKPRKELSGVLGSSIAALSRFDPDAKADYQKLWTKMVTLGERRGQ</sequence>
<comment type="caution">
    <text evidence="2">The sequence shown here is derived from an EMBL/GenBank/DDBJ whole genome shotgun (WGS) entry which is preliminary data.</text>
</comment>
<protein>
    <recommendedName>
        <fullName evidence="1">Azaphilone pigments biosynthesis cluster protein L N-terminal domain-containing protein</fullName>
    </recommendedName>
</protein>
<feature type="domain" description="Azaphilone pigments biosynthesis cluster protein L N-terminal" evidence="1">
    <location>
        <begin position="2"/>
        <end position="123"/>
    </location>
</feature>